<dbReference type="Proteomes" id="UP000243579">
    <property type="component" value="Unassembled WGS sequence"/>
</dbReference>
<feature type="coiled-coil region" evidence="1">
    <location>
        <begin position="409"/>
        <end position="443"/>
    </location>
</feature>
<keyword evidence="1" id="KW-0175">Coiled coil</keyword>
<comment type="caution">
    <text evidence="3">The sequence shown here is derived from an EMBL/GenBank/DDBJ whole genome shotgun (WGS) entry which is preliminary data.</text>
</comment>
<evidence type="ECO:0000256" key="1">
    <source>
        <dbReference type="SAM" id="Coils"/>
    </source>
</evidence>
<keyword evidence="4" id="KW-1185">Reference proteome</keyword>
<sequence>MGAEDLLEEDARADWIERGFALKDFSMKKMTKIWDDEEREEAAREKKKKIMAHKHVPISAHVQRVVSKVQSQVAESSAAVLDSFTSYEPTILRNRRWLREHVLLIHQMDEESTRYKRLKLESHTQYRKTAKEVAEKEEDRHARIEHKAPLLRRLREMKTEADRKDRAFENEQLEIKWKYWRDLQTQEKEAYESKVQKLDACQVAYKRSMNMKYWRNKLVENRKASTEASAALAAETRAAADAKIQHVLEEIASVDGEEASWDEAALDRRITMNGLGVFGIPVDPGDFESLEDGGFQPELDEHTIAFPTAGPFDMSHEEVRVALQEAASRLQRAQETQFGLERDYATTAQDQRTMAEKEAELVKLLAQIHADHAELLEQLAGPPRRDPRDIERQQIHAWMELRQTLSTRLRDVRDRMRLAAAQLERLRDALEAVRSDIRSHEAATDGLQAQVDAFDDAANDLPMVIGRGLARLPEVAPLLPQMLLTRISHRTRFELIKAAAEPAFQVNEEARALGLESWKISKQKLLDESELEAALHRLAAIKDKLMTQQSRNQRADVVNAVEKFHAKHQPLYRVQKISAGQLEWWRARDVASSLGVSPSPQGCVVLDPPLRRGVLRGACLLPSHALWQLRFTVRVLTTAPPTDFTPEDKLKVSFGVTTSDQKQAGVYSVLTDHGDVAVDQTVEVAFVGTRVCYSFEFFKGATSPAMALGLDVAGAFAQDTAAEVDLYANKHVLSEYVKMLRIQSHQGNHRIAALLEELIAVEASSAERWDSKVLHGHTQRFIRTHYAAQLRESIQYEISKAMDKDIQKRRQAYDQKSLAINSQHADEPAATTDALRLEASMLQYRNRKSEYIEVATTAARKLIGCPLEVVLDDLWCKGIILNMRMELREGGTKLAFLHQVQLATDDGPATLQWLNLANFKYVLTAHAMDAVVAASRAIEVQVEEQLAQQLEAARQLETTKSLVELEREYLVIMNQEDDAFEVAKARDLLRREKALAHEAARVCHYDPQVKSLLELEARRLCMRLPDASFDATLATLQRNYVCETVAARMQFIHKTWRRKNTRRLTKRKLERQARKIKYDQSVAARREIVTADHPPTAAAVPTPAQVPLRISNFDKAMAPGPACSHTRVKAWGTDYGQGLRCKDCGREVSHLESEGPDVARGPDPALDRDVERHRANEAGFRFTSTAQLARVEAERLRLEKERREMELQETRGYDAVHSKAIAEFNFRHGIDRQNLALVATRNREDRHVAAYRDEISFYARINQFRYRLALVLKQRGELFEARLLEIELIATLHADRETMDGVIAIVQEEQQHARELLRRRKEAIDKFHASAAHLKACLVEKQLAMQARQGVEDDAKFAMQHALALDRTSAAMRTLWLQATDERTSVRDAVRAAKETREAALRRRQALVDPLLAFFYRPPGTRVVTRWGPGLVLYYREADAFVAVKLLHWKATVFQPLATLVHADKARQQCETLHMAAVEADTRRVLAAERAREALTCAAMRAEEALCQTLVAWATLSAAQNCRMDAALTECELRVQVARHEREPSRALRQAAAAEATKAHTSKLRVVKVTWQPSRKARKSLFAKAALAGAKAATVATTPAAPPPLPPSKQSKLDHARLARASRKRLVMDHVETALLQTRRELLAKFEAERSAELLLEAQYLDDFVAALLGEIATDAVTEGEAATRELEVASNVVFSVQYPRLQVHIYRELLRQSQGQAYQLRVMARSWARQLARLRCVQAEVARRRAIAAAIEAERLRIEALCKEMAREEVLCRRFYREEKRRMLIEARNMQLAENEMREYMRQVELQRMLAQFDAAGADANRQRSSNEARRLEIKLNKREIKRLAIEWALIKKEDELALALREQFLKEERDARYEQQQLEFLLEQAAFQDADSDDGGDTDAGPEPPDGPQIFTREALRAAQRRDRRREVQRQAALKKAEFAHQLDEEYMIAAAETFHSVATAELAALEATQQLHALQRRAMDLQQVAAMQADMKRCLALSQQVMAGAVAKQAHAEACIARCAAAEAALAAAIVQEKADNIFMVKTVRETTYMDSAVLHKRVQRFRTEYLSTQLYRRYFELLVELVLCRTMMVAAERRLFFLTGEIERLDAESHNKAAQVASLWRKHTRNARLRLLRSELGKRFFQKDRRRALVRAFQGWVKVWTHAVVVRNAYDLRYTLLRQEDALRQLEAAPAPEPSPPPVRRETVLRQFQHRWLTCRLCKQRYSEAQNNRFACSYHPGSYEVACIKTCPTRSGGPVQTTCMLHRAKRWLCCDQTLEGAFGSTGCKRRFHLAVRDDPHTAAMVATAEAAEAAKLAVVSEELAALQQADIAGKVYSGFRDQLGTIEGRLRDERAKVAEFNEGRKR</sequence>
<evidence type="ECO:0000313" key="3">
    <source>
        <dbReference type="EMBL" id="OQR93815.1"/>
    </source>
</evidence>
<feature type="coiled-coil region" evidence="1">
    <location>
        <begin position="127"/>
        <end position="174"/>
    </location>
</feature>
<feature type="coiled-coil region" evidence="1">
    <location>
        <begin position="1960"/>
        <end position="1987"/>
    </location>
</feature>
<organism evidence="3 4">
    <name type="scientific">Achlya hypogyna</name>
    <name type="common">Oomycete</name>
    <name type="synonym">Protoachlya hypogyna</name>
    <dbReference type="NCBI Taxonomy" id="1202772"/>
    <lineage>
        <taxon>Eukaryota</taxon>
        <taxon>Sar</taxon>
        <taxon>Stramenopiles</taxon>
        <taxon>Oomycota</taxon>
        <taxon>Saprolegniomycetes</taxon>
        <taxon>Saprolegniales</taxon>
        <taxon>Achlyaceae</taxon>
        <taxon>Achlya</taxon>
    </lineage>
</organism>
<feature type="coiled-coil region" evidence="1">
    <location>
        <begin position="1791"/>
        <end position="1843"/>
    </location>
</feature>
<feature type="region of interest" description="Disordered" evidence="2">
    <location>
        <begin position="1891"/>
        <end position="1913"/>
    </location>
</feature>
<gene>
    <name evidence="3" type="ORF">ACHHYP_02257</name>
</gene>
<protein>
    <submittedName>
        <fullName evidence="3">Uncharacterized protein</fullName>
    </submittedName>
</protein>
<name>A0A1V9Z732_ACHHY</name>
<dbReference type="OrthoDB" id="192163at2759"/>
<evidence type="ECO:0000256" key="2">
    <source>
        <dbReference type="SAM" id="MobiDB-lite"/>
    </source>
</evidence>
<reference evidence="3 4" key="1">
    <citation type="journal article" date="2014" name="Genome Biol. Evol.">
        <title>The secreted proteins of Achlya hypogyna and Thraustotheca clavata identify the ancestral oomycete secretome and reveal gene acquisitions by horizontal gene transfer.</title>
        <authorList>
            <person name="Misner I."/>
            <person name="Blouin N."/>
            <person name="Leonard G."/>
            <person name="Richards T.A."/>
            <person name="Lane C.E."/>
        </authorList>
    </citation>
    <scope>NUCLEOTIDE SEQUENCE [LARGE SCALE GENOMIC DNA]</scope>
    <source>
        <strain evidence="3 4">ATCC 48635</strain>
    </source>
</reference>
<evidence type="ECO:0000313" key="4">
    <source>
        <dbReference type="Proteomes" id="UP000243579"/>
    </source>
</evidence>
<dbReference type="EMBL" id="JNBR01000394">
    <property type="protein sequence ID" value="OQR93815.1"/>
    <property type="molecule type" value="Genomic_DNA"/>
</dbReference>
<proteinExistence type="predicted"/>
<accession>A0A1V9Z732</accession>